<keyword evidence="1" id="KW-0805">Transcription regulation</keyword>
<evidence type="ECO:0000313" key="5">
    <source>
        <dbReference type="Proteomes" id="UP000325081"/>
    </source>
</evidence>
<comment type="caution">
    <text evidence="4">The sequence shown here is derived from an EMBL/GenBank/DDBJ whole genome shotgun (WGS) entry which is preliminary data.</text>
</comment>
<dbReference type="OrthoDB" id="1890947at2759"/>
<evidence type="ECO:0000256" key="2">
    <source>
        <dbReference type="ARBA" id="ARBA00023163"/>
    </source>
</evidence>
<accession>A0A5A7QNG3</accession>
<protein>
    <submittedName>
        <fullName evidence="4">BHLH transcription factor</fullName>
    </submittedName>
</protein>
<evidence type="ECO:0000313" key="4">
    <source>
        <dbReference type="EMBL" id="GER46905.1"/>
    </source>
</evidence>
<evidence type="ECO:0000259" key="3">
    <source>
        <dbReference type="Pfam" id="PF14215"/>
    </source>
</evidence>
<gene>
    <name evidence="4" type="ORF">STAS_23971</name>
</gene>
<name>A0A5A7QNG3_STRAF</name>
<dbReference type="InterPro" id="IPR025610">
    <property type="entry name" value="MYC/MYB_N"/>
</dbReference>
<feature type="domain" description="Transcription factor MYC/MYB N-terminal" evidence="3">
    <location>
        <begin position="9"/>
        <end position="119"/>
    </location>
</feature>
<keyword evidence="2" id="KW-0804">Transcription</keyword>
<organism evidence="4 5">
    <name type="scientific">Striga asiatica</name>
    <name type="common">Asiatic witchweed</name>
    <name type="synonym">Buchnera asiatica</name>
    <dbReference type="NCBI Taxonomy" id="4170"/>
    <lineage>
        <taxon>Eukaryota</taxon>
        <taxon>Viridiplantae</taxon>
        <taxon>Streptophyta</taxon>
        <taxon>Embryophyta</taxon>
        <taxon>Tracheophyta</taxon>
        <taxon>Spermatophyta</taxon>
        <taxon>Magnoliopsida</taxon>
        <taxon>eudicotyledons</taxon>
        <taxon>Gunneridae</taxon>
        <taxon>Pentapetalae</taxon>
        <taxon>asterids</taxon>
        <taxon>lamiids</taxon>
        <taxon>Lamiales</taxon>
        <taxon>Orobanchaceae</taxon>
        <taxon>Buchnereae</taxon>
        <taxon>Striga</taxon>
    </lineage>
</organism>
<dbReference type="Proteomes" id="UP000325081">
    <property type="component" value="Unassembled WGS sequence"/>
</dbReference>
<dbReference type="AlphaFoldDB" id="A0A5A7QNG3"/>
<keyword evidence="5" id="KW-1185">Reference proteome</keyword>
<proteinExistence type="predicted"/>
<dbReference type="EMBL" id="BKCP01007708">
    <property type="protein sequence ID" value="GER46905.1"/>
    <property type="molecule type" value="Genomic_DNA"/>
</dbReference>
<dbReference type="Pfam" id="PF14215">
    <property type="entry name" value="bHLH-MYC_N"/>
    <property type="match status" value="1"/>
</dbReference>
<evidence type="ECO:0000256" key="1">
    <source>
        <dbReference type="ARBA" id="ARBA00023015"/>
    </source>
</evidence>
<sequence length="135" mass="15504">MAAFETAMELLRPLVNTKPWDYCVIWKLGDDPSRFIEWGACCCGHGNEPEDIKIKDDIDLESRLSGECRDKLIKHRIRAKACERLARLPSVFSLYSGVHGDVVISKQTRWSVHSNPFSASDDVRFSNFSYYDFII</sequence>
<reference evidence="5" key="1">
    <citation type="journal article" date="2019" name="Curr. Biol.">
        <title>Genome Sequence of Striga asiatica Provides Insight into the Evolution of Plant Parasitism.</title>
        <authorList>
            <person name="Yoshida S."/>
            <person name="Kim S."/>
            <person name="Wafula E.K."/>
            <person name="Tanskanen J."/>
            <person name="Kim Y.M."/>
            <person name="Honaas L."/>
            <person name="Yang Z."/>
            <person name="Spallek T."/>
            <person name="Conn C.E."/>
            <person name="Ichihashi Y."/>
            <person name="Cheong K."/>
            <person name="Cui S."/>
            <person name="Der J.P."/>
            <person name="Gundlach H."/>
            <person name="Jiao Y."/>
            <person name="Hori C."/>
            <person name="Ishida J.K."/>
            <person name="Kasahara H."/>
            <person name="Kiba T."/>
            <person name="Kim M.S."/>
            <person name="Koo N."/>
            <person name="Laohavisit A."/>
            <person name="Lee Y.H."/>
            <person name="Lumba S."/>
            <person name="McCourt P."/>
            <person name="Mortimer J.C."/>
            <person name="Mutuku J.M."/>
            <person name="Nomura T."/>
            <person name="Sasaki-Sekimoto Y."/>
            <person name="Seto Y."/>
            <person name="Wang Y."/>
            <person name="Wakatake T."/>
            <person name="Sakakibara H."/>
            <person name="Demura T."/>
            <person name="Yamaguchi S."/>
            <person name="Yoneyama K."/>
            <person name="Manabe R.I."/>
            <person name="Nelson D.C."/>
            <person name="Schulman A.H."/>
            <person name="Timko M.P."/>
            <person name="dePamphilis C.W."/>
            <person name="Choi D."/>
            <person name="Shirasu K."/>
        </authorList>
    </citation>
    <scope>NUCLEOTIDE SEQUENCE [LARGE SCALE GENOMIC DNA]</scope>
    <source>
        <strain evidence="5">cv. UVA1</strain>
    </source>
</reference>